<dbReference type="EMBL" id="CP043893">
    <property type="protein sequence ID" value="QOI51360.1"/>
    <property type="molecule type" value="Genomic_DNA"/>
</dbReference>
<dbReference type="Proteomes" id="UP000663255">
    <property type="component" value="Chromosome 1"/>
</dbReference>
<reference evidence="1" key="1">
    <citation type="submission" date="2019-09" db="EMBL/GenBank/DDBJ databases">
        <title>Comparative Genomics of Leptospira interrogans Reveals Genome Plasticity - A Common Adaptive Strategy for Survival in Various Hosts.</title>
        <authorList>
            <person name="Ramli S.R."/>
            <person name="Bunk B."/>
            <person name="Goris M."/>
            <person name="Bhuju S."/>
            <person name="Jarek M."/>
            <person name="Sproer C."/>
            <person name="Mustakim S."/>
            <person name="Strommenger B."/>
            <person name="Pessler F."/>
        </authorList>
    </citation>
    <scope>NUCLEOTIDE SEQUENCE</scope>
    <source>
        <strain evidence="1">1489</strain>
    </source>
</reference>
<gene>
    <name evidence="1" type="ORF">Lepto1489_13540</name>
</gene>
<sequence>MNLVTYDSIHKNNTKTNLLQKLECRIYFKQSKLDAIFEDFHIFVKSTVNFQHYFYTSDS</sequence>
<evidence type="ECO:0000313" key="2">
    <source>
        <dbReference type="Proteomes" id="UP000663255"/>
    </source>
</evidence>
<proteinExistence type="predicted"/>
<organism evidence="1 2">
    <name type="scientific">Leptospira interrogans serovar Bataviae</name>
    <dbReference type="NCBI Taxonomy" id="312175"/>
    <lineage>
        <taxon>Bacteria</taxon>
        <taxon>Pseudomonadati</taxon>
        <taxon>Spirochaetota</taxon>
        <taxon>Spirochaetia</taxon>
        <taxon>Leptospirales</taxon>
        <taxon>Leptospiraceae</taxon>
        <taxon>Leptospira</taxon>
    </lineage>
</organism>
<name>A0AAP9WLR5_LEPIR</name>
<protein>
    <submittedName>
        <fullName evidence="1">Uncharacterized protein</fullName>
    </submittedName>
</protein>
<evidence type="ECO:0000313" key="1">
    <source>
        <dbReference type="EMBL" id="QOI51360.1"/>
    </source>
</evidence>
<dbReference type="AlphaFoldDB" id="A0AAP9WLR5"/>
<accession>A0AAP9WLR5</accession>